<organism evidence="2 3">
    <name type="scientific">Lacticaseibacillus paracasei (strain ATCC 334 / BCRC 17002 / CCUG 31169 / CIP 107868 / KCTC 3260 / NRRL B-441)</name>
    <name type="common">Lactobacillus paracasei</name>
    <dbReference type="NCBI Taxonomy" id="321967"/>
    <lineage>
        <taxon>Bacteria</taxon>
        <taxon>Bacillati</taxon>
        <taxon>Bacillota</taxon>
        <taxon>Bacilli</taxon>
        <taxon>Lactobacillales</taxon>
        <taxon>Lactobacillaceae</taxon>
        <taxon>Lacticaseibacillus</taxon>
    </lineage>
</organism>
<keyword evidence="1" id="KW-1133">Transmembrane helix</keyword>
<dbReference type="Proteomes" id="UP000001651">
    <property type="component" value="Chromosome"/>
</dbReference>
<keyword evidence="3" id="KW-1185">Reference proteome</keyword>
<accession>Q03D20</accession>
<dbReference type="PaxDb" id="321967-LSEI_0036"/>
<evidence type="ECO:0000313" key="3">
    <source>
        <dbReference type="Proteomes" id="UP000001651"/>
    </source>
</evidence>
<evidence type="ECO:0000256" key="1">
    <source>
        <dbReference type="SAM" id="Phobius"/>
    </source>
</evidence>
<feature type="transmembrane region" description="Helical" evidence="1">
    <location>
        <begin position="65"/>
        <end position="82"/>
    </location>
</feature>
<proteinExistence type="predicted"/>
<dbReference type="EMBL" id="CP000423">
    <property type="protein sequence ID" value="ABJ68902.1"/>
    <property type="molecule type" value="Genomic_DNA"/>
</dbReference>
<evidence type="ECO:0000313" key="2">
    <source>
        <dbReference type="EMBL" id="ABJ68902.1"/>
    </source>
</evidence>
<feature type="transmembrane region" description="Helical" evidence="1">
    <location>
        <begin position="35"/>
        <end position="53"/>
    </location>
</feature>
<dbReference type="AlphaFoldDB" id="Q03D20"/>
<keyword evidence="1" id="KW-0472">Membrane</keyword>
<dbReference type="HOGENOM" id="CLU_119000_0_0_9"/>
<keyword evidence="1" id="KW-0812">Transmembrane</keyword>
<feature type="transmembrane region" description="Helical" evidence="1">
    <location>
        <begin position="12"/>
        <end position="29"/>
    </location>
</feature>
<protein>
    <submittedName>
        <fullName evidence="2">Uncharacterized protein</fullName>
    </submittedName>
</protein>
<name>Q03D20_LACP3</name>
<sequence>MKNKFRISPPLILFSLTFIGVLLMSNWVLLQTSLAAFWVLCCAIMTLNVGYLEQPIKKTKNWTKVALYIALGLSLFMLLMSTHETSLSTGGEVPTSVMYDSRPIPITIKNKHYVLTVSARTTMIMTIRYNVYQRKGVFYTRINTAPYIVASTNSRLTKAHTWIFKNSVVKNQDINLNHNTQLMNWSSHLWHSDIATHP</sequence>
<gene>
    <name evidence="2" type="ordered locus">LSEI_0036</name>
</gene>
<reference evidence="2 3" key="1">
    <citation type="journal article" date="2006" name="Proc. Natl. Acad. Sci. U.S.A.">
        <title>Comparative genomics of the lactic acid bacteria.</title>
        <authorList>
            <person name="Makarova K."/>
            <person name="Slesarev A."/>
            <person name="Wolf Y."/>
            <person name="Sorokin A."/>
            <person name="Mirkin B."/>
            <person name="Koonin E."/>
            <person name="Pavlov A."/>
            <person name="Pavlova N."/>
            <person name="Karamychev V."/>
            <person name="Polouchine N."/>
            <person name="Shakhova V."/>
            <person name="Grigoriev I."/>
            <person name="Lou Y."/>
            <person name="Rohksar D."/>
            <person name="Lucas S."/>
            <person name="Huang K."/>
            <person name="Goodstein D.M."/>
            <person name="Hawkins T."/>
            <person name="Plengvidhya V."/>
            <person name="Welker D."/>
            <person name="Hughes J."/>
            <person name="Goh Y."/>
            <person name="Benson A."/>
            <person name="Baldwin K."/>
            <person name="Lee J.H."/>
            <person name="Diaz-Muniz I."/>
            <person name="Dosti B."/>
            <person name="Smeianov V."/>
            <person name="Wechter W."/>
            <person name="Barabote R."/>
            <person name="Lorca G."/>
            <person name="Altermann E."/>
            <person name="Barrangou R."/>
            <person name="Ganesan B."/>
            <person name="Xie Y."/>
            <person name="Rawsthorne H."/>
            <person name="Tamir D."/>
            <person name="Parker C."/>
            <person name="Breidt F."/>
            <person name="Broadbent J."/>
            <person name="Hutkins R."/>
            <person name="O'Sullivan D."/>
            <person name="Steele J."/>
            <person name="Unlu G."/>
            <person name="Saier M."/>
            <person name="Klaenhammer T."/>
            <person name="Richardson P."/>
            <person name="Kozyavkin S."/>
            <person name="Weimer B."/>
            <person name="Mills D."/>
        </authorList>
    </citation>
    <scope>NUCLEOTIDE SEQUENCE [LARGE SCALE GENOMIC DNA]</scope>
    <source>
        <strain evidence="3">ATCC 334 / BCRC 17002 / CCUG 31169 / CIP 107868 / KCTC 3260 / NRRL B-441</strain>
    </source>
</reference>
<dbReference type="KEGG" id="lca:LSEI_0036"/>